<feature type="region of interest" description="Disordered" evidence="1">
    <location>
        <begin position="1"/>
        <end position="70"/>
    </location>
</feature>
<sequence length="429" mass="46048">MTNLAAPLSEPPAATSGTANKPSAGLSAEETASRHAMVNAEAARLEADLRQGLDQPPSAQPLNPPPTDPEAAFLAEYERQLLTNGPPPVPPPPGATPTAPVFGLPPGAGGAPPTASSQVLTPGHPTASAMGGINLTPEQFQLWLRTVAAQSVPAPGALPGSLPLLGLDGELPTFSPTPEVARVLAVIEGLSGREVHLIATGKFVPYNLYKLLPDPLRSALNQDDVGGTELRAVGSRIFTKQTGGSLHHYADRMKFLRYWNLYMVSVALLFSHSHPNLPAALAIHTSFLLEWDADGHHWMRIIKYHFLLHLRLVNLGLEATLDGNNWATRNLSLLHSTIYARAPLEATTTTPSHRSTPSGPTSTASASPTSIKLQTCRNWNDPTIPNGGCSGCPRQHRCWWCEQEGHRAFQCKQRAGRELPRAAKRPRTE</sequence>
<organism evidence="2 3">
    <name type="scientific">Ascobolus immersus RN42</name>
    <dbReference type="NCBI Taxonomy" id="1160509"/>
    <lineage>
        <taxon>Eukaryota</taxon>
        <taxon>Fungi</taxon>
        <taxon>Dikarya</taxon>
        <taxon>Ascomycota</taxon>
        <taxon>Pezizomycotina</taxon>
        <taxon>Pezizomycetes</taxon>
        <taxon>Pezizales</taxon>
        <taxon>Ascobolaceae</taxon>
        <taxon>Ascobolus</taxon>
    </lineage>
</organism>
<feature type="compositionally biased region" description="Low complexity" evidence="1">
    <location>
        <begin position="96"/>
        <end position="115"/>
    </location>
</feature>
<dbReference type="EMBL" id="ML119657">
    <property type="protein sequence ID" value="RPA84821.1"/>
    <property type="molecule type" value="Genomic_DNA"/>
</dbReference>
<feature type="region of interest" description="Disordered" evidence="1">
    <location>
        <begin position="345"/>
        <end position="370"/>
    </location>
</feature>
<dbReference type="OrthoDB" id="5423685at2759"/>
<gene>
    <name evidence="2" type="ORF">BJ508DRAFT_303572</name>
</gene>
<dbReference type="Proteomes" id="UP000275078">
    <property type="component" value="Unassembled WGS sequence"/>
</dbReference>
<accession>A0A3N4IKV5</accession>
<dbReference type="AlphaFoldDB" id="A0A3N4IKV5"/>
<keyword evidence="3" id="KW-1185">Reference proteome</keyword>
<evidence type="ECO:0000313" key="2">
    <source>
        <dbReference type="EMBL" id="RPA84821.1"/>
    </source>
</evidence>
<name>A0A3N4IKV5_ASCIM</name>
<evidence type="ECO:0000313" key="3">
    <source>
        <dbReference type="Proteomes" id="UP000275078"/>
    </source>
</evidence>
<evidence type="ECO:0000256" key="1">
    <source>
        <dbReference type="SAM" id="MobiDB-lite"/>
    </source>
</evidence>
<feature type="compositionally biased region" description="Pro residues" evidence="1">
    <location>
        <begin position="85"/>
        <end position="95"/>
    </location>
</feature>
<protein>
    <submittedName>
        <fullName evidence="2">Uncharacterized protein</fullName>
    </submittedName>
</protein>
<feature type="compositionally biased region" description="Pro residues" evidence="1">
    <location>
        <begin position="58"/>
        <end position="68"/>
    </location>
</feature>
<proteinExistence type="predicted"/>
<feature type="region of interest" description="Disordered" evidence="1">
    <location>
        <begin position="82"/>
        <end position="131"/>
    </location>
</feature>
<feature type="compositionally biased region" description="Low complexity" evidence="1">
    <location>
        <begin position="347"/>
        <end position="370"/>
    </location>
</feature>
<reference evidence="2 3" key="1">
    <citation type="journal article" date="2018" name="Nat. Ecol. Evol.">
        <title>Pezizomycetes genomes reveal the molecular basis of ectomycorrhizal truffle lifestyle.</title>
        <authorList>
            <person name="Murat C."/>
            <person name="Payen T."/>
            <person name="Noel B."/>
            <person name="Kuo A."/>
            <person name="Morin E."/>
            <person name="Chen J."/>
            <person name="Kohler A."/>
            <person name="Krizsan K."/>
            <person name="Balestrini R."/>
            <person name="Da Silva C."/>
            <person name="Montanini B."/>
            <person name="Hainaut M."/>
            <person name="Levati E."/>
            <person name="Barry K.W."/>
            <person name="Belfiori B."/>
            <person name="Cichocki N."/>
            <person name="Clum A."/>
            <person name="Dockter R.B."/>
            <person name="Fauchery L."/>
            <person name="Guy J."/>
            <person name="Iotti M."/>
            <person name="Le Tacon F."/>
            <person name="Lindquist E.A."/>
            <person name="Lipzen A."/>
            <person name="Malagnac F."/>
            <person name="Mello A."/>
            <person name="Molinier V."/>
            <person name="Miyauchi S."/>
            <person name="Poulain J."/>
            <person name="Riccioni C."/>
            <person name="Rubini A."/>
            <person name="Sitrit Y."/>
            <person name="Splivallo R."/>
            <person name="Traeger S."/>
            <person name="Wang M."/>
            <person name="Zifcakova L."/>
            <person name="Wipf D."/>
            <person name="Zambonelli A."/>
            <person name="Paolocci F."/>
            <person name="Nowrousian M."/>
            <person name="Ottonello S."/>
            <person name="Baldrian P."/>
            <person name="Spatafora J.W."/>
            <person name="Henrissat B."/>
            <person name="Nagy L.G."/>
            <person name="Aury J.M."/>
            <person name="Wincker P."/>
            <person name="Grigoriev I.V."/>
            <person name="Bonfante P."/>
            <person name="Martin F.M."/>
        </authorList>
    </citation>
    <scope>NUCLEOTIDE SEQUENCE [LARGE SCALE GENOMIC DNA]</scope>
    <source>
        <strain evidence="2 3">RN42</strain>
    </source>
</reference>